<dbReference type="PANTHER" id="PTHR41244">
    <property type="entry name" value="RHAMNAN SYNTHESIS F"/>
    <property type="match status" value="1"/>
</dbReference>
<accession>A0A060QJP5</accession>
<dbReference type="InterPro" id="IPR032719">
    <property type="entry name" value="WbsX"/>
</dbReference>
<dbReference type="eggNOG" id="COG0463">
    <property type="taxonomic scope" value="Bacteria"/>
</dbReference>
<dbReference type="Pfam" id="PF00535">
    <property type="entry name" value="Glycos_transf_2"/>
    <property type="match status" value="1"/>
</dbReference>
<organism evidence="2 3">
    <name type="scientific">Asaia bogorensis</name>
    <dbReference type="NCBI Taxonomy" id="91915"/>
    <lineage>
        <taxon>Bacteria</taxon>
        <taxon>Pseudomonadati</taxon>
        <taxon>Pseudomonadota</taxon>
        <taxon>Alphaproteobacteria</taxon>
        <taxon>Acetobacterales</taxon>
        <taxon>Acetobacteraceae</taxon>
        <taxon>Asaia</taxon>
    </lineage>
</organism>
<dbReference type="Gene3D" id="3.40.50.2000">
    <property type="entry name" value="Glycogen Phosphorylase B"/>
    <property type="match status" value="1"/>
</dbReference>
<feature type="domain" description="Glycosyltransferase 2-like" evidence="1">
    <location>
        <begin position="973"/>
        <end position="1104"/>
    </location>
</feature>
<evidence type="ECO:0000313" key="3">
    <source>
        <dbReference type="Proteomes" id="UP000027583"/>
    </source>
</evidence>
<comment type="caution">
    <text evidence="2">The sequence shown here is derived from an EMBL/GenBank/DDBJ whole genome shotgun (WGS) entry which is preliminary data.</text>
</comment>
<dbReference type="Pfam" id="PF14307">
    <property type="entry name" value="Glyco_tran_WbsX"/>
    <property type="match status" value="1"/>
</dbReference>
<dbReference type="SUPFAM" id="SSF53756">
    <property type="entry name" value="UDP-Glycosyltransferase/glycogen phosphorylase"/>
    <property type="match status" value="1"/>
</dbReference>
<dbReference type="CDD" id="cd00761">
    <property type="entry name" value="Glyco_tranf_GTA_type"/>
    <property type="match status" value="1"/>
</dbReference>
<dbReference type="RefSeq" id="WP_081866783.1">
    <property type="nucleotide sequence ID" value="NZ_CBLX010000009.1"/>
</dbReference>
<dbReference type="AlphaFoldDB" id="A0A060QJP5"/>
<dbReference type="Proteomes" id="UP000027583">
    <property type="component" value="Unassembled WGS sequence"/>
</dbReference>
<protein>
    <recommendedName>
        <fullName evidence="1">Glycosyltransferase 2-like domain-containing protein</fullName>
    </recommendedName>
</protein>
<evidence type="ECO:0000313" key="2">
    <source>
        <dbReference type="EMBL" id="CDG39481.1"/>
    </source>
</evidence>
<dbReference type="PANTHER" id="PTHR41244:SF1">
    <property type="entry name" value="GLYCOSYLTRANSFERASE"/>
    <property type="match status" value="1"/>
</dbReference>
<dbReference type="SUPFAM" id="SSF53448">
    <property type="entry name" value="Nucleotide-diphospho-sugar transferases"/>
    <property type="match status" value="1"/>
</dbReference>
<evidence type="ECO:0000259" key="1">
    <source>
        <dbReference type="Pfam" id="PF00535"/>
    </source>
</evidence>
<dbReference type="EMBL" id="CBLX010000009">
    <property type="protein sequence ID" value="CDG39481.1"/>
    <property type="molecule type" value="Genomic_DNA"/>
</dbReference>
<reference evidence="2 3" key="2">
    <citation type="journal article" date="2014" name="PLoS ONE">
        <title>Evolution of mitochondria reconstructed from the energy metabolism of living bacteria.</title>
        <authorList>
            <person name="Degli Esposti M."/>
            <person name="Chouaia B."/>
            <person name="Comandatore F."/>
            <person name="Crotti E."/>
            <person name="Sassera D."/>
            <person name="Lievens P.M."/>
            <person name="Daffonchio D."/>
            <person name="Bandi C."/>
        </authorList>
    </citation>
    <scope>NUCLEOTIDE SEQUENCE [LARGE SCALE GENOMIC DNA]</scope>
    <source>
        <strain evidence="2 3">SF2.1</strain>
    </source>
</reference>
<dbReference type="InterPro" id="IPR001173">
    <property type="entry name" value="Glyco_trans_2-like"/>
</dbReference>
<dbReference type="InterPro" id="IPR029044">
    <property type="entry name" value="Nucleotide-diphossugar_trans"/>
</dbReference>
<dbReference type="Gene3D" id="3.90.550.10">
    <property type="entry name" value="Spore Coat Polysaccharide Biosynthesis Protein SpsA, Chain A"/>
    <property type="match status" value="1"/>
</dbReference>
<dbReference type="Gene3D" id="3.20.20.80">
    <property type="entry name" value="Glycosidases"/>
    <property type="match status" value="1"/>
</dbReference>
<dbReference type="CDD" id="cd11579">
    <property type="entry name" value="Glyco_tran_WbsX"/>
    <property type="match status" value="1"/>
</dbReference>
<gene>
    <name evidence="2" type="ORF">ASAP_1436</name>
</gene>
<proteinExistence type="predicted"/>
<sequence>MPTNLRIIGHSGLFDTAFYLSRNPDLRDIGSGALQHYHASGWREGRKPNAFFDPAWYLATNRDVTDDPLIHYLTKGEYEGRRPVAWFDPVWYRQANLVPANANALAHYLANRQAPHVRAMPEFDTAFYLRSYPDVAASGMDPVEHYMVQGYREIRRPFEGFDPSFYRMRYLRHQPETNPFLHWLEHRHEAGVFPCLPEHETTTAREIRRRTQAGPLFETHHPLPAAAIRRARVLAYYLPQFHPNAENDRWWGTGFTEWTNLSRGVPRFADHYQPRIPRDLGHYRLDNEAPLREQARMARQSGIEGFIFYHYWFNRKRLLDTPMETLLNCPDIDLPFCLMWANESWSRRWDGSETDVLIAQDYREEDDEALIDDLARHMRDPRYIRLETHPLFMIYRPGTIPEASSRIDRWRELFKARHNLSPIMIMAQAFDDHDPRPFGLDGAIEFPPHKLTLDCTPIENRVQILDEDMTARVYDYAELVSKALADPAPEFPRIRTVCPSWDNDARRQGAGLVLHGSTPRLYEGWLSETICQARAHPFHGEAIVCVNAWNEWAEGAYLEPDIHFGSAYLNATARAVTGFQSSFAPHRLLLIGHDAFPAGAQMLLLSIGETLRRNHGLEITFILLGGGDLLGRYRQVGTVEILKPNTKAGRERLQSLHDEGFTNALVNSAASTWLVPDLASAGIEFTQLIHELPGMLKHHHLDAPLATARLLARSVIVPGAQLTRLCPEAVIMPQGLYNPVVFSEADRRRVRLAYGIGSDALVVTGIGFGDIRKGFDLFLQLWQMIRSPVFHDARANPLGAKNNSEGCNDLTGQTRPVHFIWVGAIDETLSRALSADLEAAQVTHCFHLPGRVEDVGPFLSAADLFTLTSREDPYPSVVLEALASGLACMAFARNGMIPDLLDDLIREGDGRHAVIAPGDLPATANWILSRPPQHGDVLADRLERGIALRQRFSFDRYVRQLVALSLPLLPSISVVVLSYNYAQYLAARLATIFSQNCPVTEIIVIDDASNDGSAALAEKTAASFDRRITLIRQTRQSGSVFAQWQKAAEIATGEWLWIAEADDLSEPEFLAELSAVAAQAPQASMIFCDSRAIDRDGVTISPDYKGYYQQHAGHDLDRDLLMDGENFVRNFLSRCNLILNVSAVLFRREAFAEALTRCRSDLDRLRLAGDWRLYVEILMKPGAQIGYLARALNIHRRHEQSVTGALDLARHLDEIDTLHALIGQRLGRNASLATSQAQYRAALRAQFGLRTPPRKKRARLS</sequence>
<reference evidence="2 3" key="1">
    <citation type="journal article" date="2014" name="Genome Biol. Evol.">
        <title>Acetic acid bacteria genomes reveal functional traits for adaptation to life in insect guts.</title>
        <authorList>
            <person name="Chouaia B."/>
            <person name="Gaiarsa S."/>
            <person name="Crotti E."/>
            <person name="Comandatore F."/>
            <person name="Degli Esposti M."/>
            <person name="Ricci I."/>
            <person name="Alma A."/>
            <person name="Favia G."/>
            <person name="Bandi C."/>
            <person name="Daffonchio D."/>
        </authorList>
    </citation>
    <scope>NUCLEOTIDE SEQUENCE [LARGE SCALE GENOMIC DNA]</scope>
    <source>
        <strain evidence="2 3">SF2.1</strain>
    </source>
</reference>
<dbReference type="Pfam" id="PF13692">
    <property type="entry name" value="Glyco_trans_1_4"/>
    <property type="match status" value="1"/>
</dbReference>
<dbReference type="eggNOG" id="COG0438">
    <property type="taxonomic scope" value="Bacteria"/>
</dbReference>
<name>A0A060QJP5_9PROT</name>